<dbReference type="InterPro" id="IPR006104">
    <property type="entry name" value="Glyco_hydro_2_N"/>
</dbReference>
<evidence type="ECO:0000313" key="6">
    <source>
        <dbReference type="EMBL" id="MFC4627417.1"/>
    </source>
</evidence>
<dbReference type="InterPro" id="IPR006102">
    <property type="entry name" value="Ig-like_GH2"/>
</dbReference>
<dbReference type="Gene3D" id="3.20.20.80">
    <property type="entry name" value="Glycosidases"/>
    <property type="match status" value="1"/>
</dbReference>
<dbReference type="Pfam" id="PF00703">
    <property type="entry name" value="Glyco_hydro_2"/>
    <property type="match status" value="1"/>
</dbReference>
<comment type="similarity">
    <text evidence="1">Belongs to the glycosyl hydrolase 2 family.</text>
</comment>
<reference evidence="7" key="1">
    <citation type="journal article" date="2019" name="Int. J. Syst. Evol. Microbiol.">
        <title>The Global Catalogue of Microorganisms (GCM) 10K type strain sequencing project: providing services to taxonomists for standard genome sequencing and annotation.</title>
        <authorList>
            <consortium name="The Broad Institute Genomics Platform"/>
            <consortium name="The Broad Institute Genome Sequencing Center for Infectious Disease"/>
            <person name="Wu L."/>
            <person name="Ma J."/>
        </authorList>
    </citation>
    <scope>NUCLEOTIDE SEQUENCE [LARGE SCALE GENOMIC DNA]</scope>
    <source>
        <strain evidence="7">CCUG 42722</strain>
    </source>
</reference>
<dbReference type="InterPro" id="IPR008979">
    <property type="entry name" value="Galactose-bd-like_sf"/>
</dbReference>
<evidence type="ECO:0000313" key="7">
    <source>
        <dbReference type="Proteomes" id="UP001596011"/>
    </source>
</evidence>
<feature type="domain" description="Glycoside hydrolase family 2 immunoglobulin-like beta-sandwich" evidence="3">
    <location>
        <begin position="227"/>
        <end position="350"/>
    </location>
</feature>
<evidence type="ECO:0000256" key="1">
    <source>
        <dbReference type="ARBA" id="ARBA00007401"/>
    </source>
</evidence>
<proteinExistence type="inferred from homology"/>
<feature type="domain" description="Glycosyl hydrolases family 2 sugar binding" evidence="5">
    <location>
        <begin position="32"/>
        <end position="190"/>
    </location>
</feature>
<feature type="domain" description="Glycoside hydrolase family 2 catalytic" evidence="4">
    <location>
        <begin position="353"/>
        <end position="562"/>
    </location>
</feature>
<dbReference type="PANTHER" id="PTHR42732">
    <property type="entry name" value="BETA-GALACTOSIDASE"/>
    <property type="match status" value="1"/>
</dbReference>
<dbReference type="InterPro" id="IPR017853">
    <property type="entry name" value="GH"/>
</dbReference>
<dbReference type="RefSeq" id="WP_377132538.1">
    <property type="nucleotide sequence ID" value="NZ_JBHSFI010000002.1"/>
</dbReference>
<sequence>MLTVESMPDPDASDPDATDPQTVPEARSALDLSGRWRCALDPDAVGELEQWFRTGLPEGSPAVALPGSIQHQGLGDPVGLETPWTGSIVDRSYFTDERYAPYREPDNIAVPFWLQPRVYFRGAAWFQREVDVPADWVGRDVVLSLERVHWESTVWVDERQIGSERSLTTAHRFDVGRLSPGRHLLTIRVDNRTVVDVGPNAHSISDHTQGNWNGMVGALTLAALPEVTIRRVRVVPDVAARSALVKIDIAAGSGGAGTGSVRVTARRFNVPGEHEPGPVSATFEAGHSRDLAERGLTAGGTHVDVLLPLGDDALTWDEFHPALYELTVELVTDVRGSEHRHVARTVFGLREVGVDETQVTINGRRTFIRGTLESCVFPLTGYPPTDVASWRRIIAVCQAHGLNLLRFHSWCPPEAAFVAADEAGFYVQVEGPVWANQGAALGEARPVDAYLYEETRRILDAYGNHPSFIMMAHGNEPAGRDAEFLASWVNTWRTYDPRRLYTSGAGWPAITENDFDNIPDPRAHRWGEGLESRLNGHPPETESDYGEWVRSRPRPIISHEIGQWCAYPDFAETSKYTGLMEPRNFGIFADFLREAGMADQAEVFLYASGRLQLLCYKEDIEAALRTEGFGGFHLLGLSDFPGQGTALVGVLNPFWESKGYSTAEEFARFCGPTVPLARLPRRVWTADQEIEFEVQVAHFGPTPLDADVTWSLVDANDTELATGVVARGAHIPIGNGTRFGSVAVPTGLVPTPAQVRLVVSVTPVASGEDAAGAAFQNDWDLWVYPAAEHEAPDTVLVTTEIGEAVERAGAGATVLLELAPESIGNDVALGFTPAFWNTAWTAGQAPHTLGLLHDPAHPVFRHFPTEGSTDWQWWELLHGAKAMLLDRLPQRLRPLVQPIDTWFEARRLGVLFEANLGTGKIVVSSLNLDPSGDRAAARQLRHSLLEYMAGDDFAPAGRIEAIDLVSVLR</sequence>
<comment type="caution">
    <text evidence="6">The sequence shown here is derived from an EMBL/GenBank/DDBJ whole genome shotgun (WGS) entry which is preliminary data.</text>
</comment>
<protein>
    <submittedName>
        <fullName evidence="6">Sugar-binding domain-containing protein</fullName>
    </submittedName>
</protein>
<dbReference type="SUPFAM" id="SSF49785">
    <property type="entry name" value="Galactose-binding domain-like"/>
    <property type="match status" value="1"/>
</dbReference>
<dbReference type="InterPro" id="IPR051913">
    <property type="entry name" value="GH2_Domain-Containing"/>
</dbReference>
<dbReference type="Pfam" id="PF02837">
    <property type="entry name" value="Glyco_hydro_2_N"/>
    <property type="match status" value="1"/>
</dbReference>
<dbReference type="SUPFAM" id="SSF51445">
    <property type="entry name" value="(Trans)glycosidases"/>
    <property type="match status" value="1"/>
</dbReference>
<dbReference type="Proteomes" id="UP001596011">
    <property type="component" value="Unassembled WGS sequence"/>
</dbReference>
<evidence type="ECO:0000259" key="5">
    <source>
        <dbReference type="Pfam" id="PF02837"/>
    </source>
</evidence>
<evidence type="ECO:0000259" key="4">
    <source>
        <dbReference type="Pfam" id="PF02836"/>
    </source>
</evidence>
<gene>
    <name evidence="6" type="ORF">ACFO6V_04170</name>
</gene>
<organism evidence="6 7">
    <name type="scientific">Promicromonospora alba</name>
    <dbReference type="NCBI Taxonomy" id="1616110"/>
    <lineage>
        <taxon>Bacteria</taxon>
        <taxon>Bacillati</taxon>
        <taxon>Actinomycetota</taxon>
        <taxon>Actinomycetes</taxon>
        <taxon>Micrococcales</taxon>
        <taxon>Promicromonosporaceae</taxon>
        <taxon>Promicromonospora</taxon>
    </lineage>
</organism>
<dbReference type="InterPro" id="IPR006103">
    <property type="entry name" value="Glyco_hydro_2_cat"/>
</dbReference>
<evidence type="ECO:0000259" key="3">
    <source>
        <dbReference type="Pfam" id="PF00703"/>
    </source>
</evidence>
<feature type="region of interest" description="Disordered" evidence="2">
    <location>
        <begin position="1"/>
        <end position="25"/>
    </location>
</feature>
<dbReference type="Pfam" id="PF02836">
    <property type="entry name" value="Glyco_hydro_2_C"/>
    <property type="match status" value="1"/>
</dbReference>
<dbReference type="EMBL" id="JBHSFI010000002">
    <property type="protein sequence ID" value="MFC4627417.1"/>
    <property type="molecule type" value="Genomic_DNA"/>
</dbReference>
<keyword evidence="7" id="KW-1185">Reference proteome</keyword>
<name>A0ABV9HCC7_9MICO</name>
<dbReference type="Gene3D" id="2.60.120.260">
    <property type="entry name" value="Galactose-binding domain-like"/>
    <property type="match status" value="1"/>
</dbReference>
<dbReference type="PANTHER" id="PTHR42732:SF1">
    <property type="entry name" value="BETA-MANNOSIDASE"/>
    <property type="match status" value="1"/>
</dbReference>
<evidence type="ECO:0000256" key="2">
    <source>
        <dbReference type="SAM" id="MobiDB-lite"/>
    </source>
</evidence>
<accession>A0ABV9HCC7</accession>